<keyword evidence="2" id="KW-1185">Reference proteome</keyword>
<proteinExistence type="predicted"/>
<reference evidence="1 2" key="1">
    <citation type="journal article" date="2024" name="J Genomics">
        <title>Draft genome sequencing and assembly of Favolaschia claudopus CIRM-BRFM 2984 isolated from oak limbs.</title>
        <authorList>
            <person name="Navarro D."/>
            <person name="Drula E."/>
            <person name="Chaduli D."/>
            <person name="Cazenave R."/>
            <person name="Ahrendt S."/>
            <person name="Wang J."/>
            <person name="Lipzen A."/>
            <person name="Daum C."/>
            <person name="Barry K."/>
            <person name="Grigoriev I.V."/>
            <person name="Favel A."/>
            <person name="Rosso M.N."/>
            <person name="Martin F."/>
        </authorList>
    </citation>
    <scope>NUCLEOTIDE SEQUENCE [LARGE SCALE GENOMIC DNA]</scope>
    <source>
        <strain evidence="1 2">CIRM-BRFM 2984</strain>
    </source>
</reference>
<organism evidence="1 2">
    <name type="scientific">Favolaschia claudopus</name>
    <dbReference type="NCBI Taxonomy" id="2862362"/>
    <lineage>
        <taxon>Eukaryota</taxon>
        <taxon>Fungi</taxon>
        <taxon>Dikarya</taxon>
        <taxon>Basidiomycota</taxon>
        <taxon>Agaricomycotina</taxon>
        <taxon>Agaricomycetes</taxon>
        <taxon>Agaricomycetidae</taxon>
        <taxon>Agaricales</taxon>
        <taxon>Marasmiineae</taxon>
        <taxon>Mycenaceae</taxon>
        <taxon>Favolaschia</taxon>
    </lineage>
</organism>
<sequence length="212" mass="23614">MASMMGPIWWCLGRAHHRVLGVSSLLNPDEETVDILPLIQDLASFSTHEQIRVPLDIRNHLKLALDHLHSTLSTPSSTRELAVPTFHFQNPNDNLQRESEQHVKLNRETVLETLFRYPVRTVVEYPETSSTGFIGHLFAMDPEDWSNPIQNVVYSRGKPSGQTIAGHEVYVELLKYPGSDDKVPFWGRYPPGLSSGGSTLGTQLGNSASTGL</sequence>
<dbReference type="EMBL" id="JAWWNJ010000054">
    <property type="protein sequence ID" value="KAK7015318.1"/>
    <property type="molecule type" value="Genomic_DNA"/>
</dbReference>
<evidence type="ECO:0000313" key="1">
    <source>
        <dbReference type="EMBL" id="KAK7015318.1"/>
    </source>
</evidence>
<gene>
    <name evidence="1" type="ORF">R3P38DRAFT_3204539</name>
</gene>
<accession>A0AAW0AQD8</accession>
<comment type="caution">
    <text evidence="1">The sequence shown here is derived from an EMBL/GenBank/DDBJ whole genome shotgun (WGS) entry which is preliminary data.</text>
</comment>
<name>A0AAW0AQD8_9AGAR</name>
<evidence type="ECO:0000313" key="2">
    <source>
        <dbReference type="Proteomes" id="UP001362999"/>
    </source>
</evidence>
<protein>
    <submittedName>
        <fullName evidence="1">Uncharacterized protein</fullName>
    </submittedName>
</protein>
<dbReference type="AlphaFoldDB" id="A0AAW0AQD8"/>
<dbReference type="Proteomes" id="UP001362999">
    <property type="component" value="Unassembled WGS sequence"/>
</dbReference>